<dbReference type="EMBL" id="JYDP01002804">
    <property type="protein sequence ID" value="KRY96459.1"/>
    <property type="molecule type" value="Genomic_DNA"/>
</dbReference>
<evidence type="ECO:0000256" key="1">
    <source>
        <dbReference type="SAM" id="MobiDB-lite"/>
    </source>
</evidence>
<name>A0A0V1GDZ5_9BILA</name>
<protein>
    <submittedName>
        <fullName evidence="2">Uncharacterized protein</fullName>
    </submittedName>
</protein>
<comment type="caution">
    <text evidence="2">The sequence shown here is derived from an EMBL/GenBank/DDBJ whole genome shotgun (WGS) entry which is preliminary data.</text>
</comment>
<reference evidence="2 3" key="1">
    <citation type="submission" date="2015-01" db="EMBL/GenBank/DDBJ databases">
        <title>Evolution of Trichinella species and genotypes.</title>
        <authorList>
            <person name="Korhonen P.K."/>
            <person name="Edoardo P."/>
            <person name="Giuseppe L.R."/>
            <person name="Gasser R.B."/>
        </authorList>
    </citation>
    <scope>NUCLEOTIDE SEQUENCE [LARGE SCALE GENOMIC DNA]</scope>
    <source>
        <strain evidence="2">ISS1029</strain>
    </source>
</reference>
<dbReference type="STRING" id="268475.A0A0V1GDZ5"/>
<dbReference type="AlphaFoldDB" id="A0A0V1GDZ5"/>
<organism evidence="2 3">
    <name type="scientific">Trichinella zimbabwensis</name>
    <dbReference type="NCBI Taxonomy" id="268475"/>
    <lineage>
        <taxon>Eukaryota</taxon>
        <taxon>Metazoa</taxon>
        <taxon>Ecdysozoa</taxon>
        <taxon>Nematoda</taxon>
        <taxon>Enoplea</taxon>
        <taxon>Dorylaimia</taxon>
        <taxon>Trichinellida</taxon>
        <taxon>Trichinellidae</taxon>
        <taxon>Trichinella</taxon>
    </lineage>
</organism>
<accession>A0A0V1GDZ5</accession>
<proteinExistence type="predicted"/>
<evidence type="ECO:0000313" key="2">
    <source>
        <dbReference type="EMBL" id="KRY96459.1"/>
    </source>
</evidence>
<keyword evidence="3" id="KW-1185">Reference proteome</keyword>
<sequence length="87" mass="10281">MKDFEEPQHRRNHFLFNGITNDQRVNKNFSSAIKYKEHFKKKKNVLSFQTNKATHSTSTPNGHVPQSESDDPQPWRPYPHNACVRLF</sequence>
<feature type="non-terminal residue" evidence="2">
    <location>
        <position position="87"/>
    </location>
</feature>
<evidence type="ECO:0000313" key="3">
    <source>
        <dbReference type="Proteomes" id="UP000055024"/>
    </source>
</evidence>
<dbReference type="Proteomes" id="UP000055024">
    <property type="component" value="Unassembled WGS sequence"/>
</dbReference>
<gene>
    <name evidence="2" type="ORF">T11_1888</name>
</gene>
<feature type="compositionally biased region" description="Polar residues" evidence="1">
    <location>
        <begin position="49"/>
        <end position="67"/>
    </location>
</feature>
<feature type="region of interest" description="Disordered" evidence="1">
    <location>
        <begin position="49"/>
        <end position="78"/>
    </location>
</feature>